<protein>
    <recommendedName>
        <fullName evidence="1">HTH arsR-type domain-containing protein</fullName>
    </recommendedName>
</protein>
<dbReference type="SUPFAM" id="SSF46785">
    <property type="entry name" value="Winged helix' DNA-binding domain"/>
    <property type="match status" value="1"/>
</dbReference>
<dbReference type="Pfam" id="PF12840">
    <property type="entry name" value="HTH_20"/>
    <property type="match status" value="1"/>
</dbReference>
<dbReference type="InterPro" id="IPR001845">
    <property type="entry name" value="HTH_ArsR_DNA-bd_dom"/>
</dbReference>
<dbReference type="InterPro" id="IPR036388">
    <property type="entry name" value="WH-like_DNA-bd_sf"/>
</dbReference>
<dbReference type="InterPro" id="IPR011991">
    <property type="entry name" value="ArsR-like_HTH"/>
</dbReference>
<dbReference type="EMBL" id="NVSR01000121">
    <property type="protein sequence ID" value="PCI24561.1"/>
    <property type="molecule type" value="Genomic_DNA"/>
</dbReference>
<dbReference type="AlphaFoldDB" id="A0A2A4STZ6"/>
<reference evidence="3" key="1">
    <citation type="submission" date="2017-08" db="EMBL/GenBank/DDBJ databases">
        <title>A dynamic microbial community with high functional redundancy inhabits the cold, oxic subseafloor aquifer.</title>
        <authorList>
            <person name="Tully B.J."/>
            <person name="Wheat C.G."/>
            <person name="Glazer B.T."/>
            <person name="Huber J.A."/>
        </authorList>
    </citation>
    <scope>NUCLEOTIDE SEQUENCE [LARGE SCALE GENOMIC DNA]</scope>
</reference>
<evidence type="ECO:0000259" key="1">
    <source>
        <dbReference type="SMART" id="SM00418"/>
    </source>
</evidence>
<feature type="domain" description="HTH arsR-type" evidence="1">
    <location>
        <begin position="7"/>
        <end position="84"/>
    </location>
</feature>
<comment type="caution">
    <text evidence="2">The sequence shown here is derived from an EMBL/GenBank/DDBJ whole genome shotgun (WGS) entry which is preliminary data.</text>
</comment>
<dbReference type="Proteomes" id="UP000218113">
    <property type="component" value="Unassembled WGS sequence"/>
</dbReference>
<dbReference type="CDD" id="cd00090">
    <property type="entry name" value="HTH_ARSR"/>
    <property type="match status" value="1"/>
</dbReference>
<proteinExistence type="predicted"/>
<accession>A0A2A4STZ6</accession>
<sequence length="197" mass="22809">MMEPQKKMRKVLNNPIKEKILWLLKDGKPRSLKELGRALSMSNATLQNHINKLKDIHLIKLMGRRKGAKGMMEKLYAVVEENILKHKSQENEIDVDFEVSYSVAWINERLREGVKVLKEDHYQHPFLNGSYTVNAPKDKVVEFKRQVETLFMGFLEEHKNNPSKDSTAISVVFSVLPSLGENGDENFNVIEYEPKED</sequence>
<gene>
    <name evidence="2" type="ORF">COB67_11510</name>
</gene>
<name>A0A2A4STZ6_9DELT</name>
<evidence type="ECO:0000313" key="2">
    <source>
        <dbReference type="EMBL" id="PCI24561.1"/>
    </source>
</evidence>
<dbReference type="SMART" id="SM00418">
    <property type="entry name" value="HTH_ARSR"/>
    <property type="match status" value="1"/>
</dbReference>
<organism evidence="2 3">
    <name type="scientific">SAR324 cluster bacterium</name>
    <dbReference type="NCBI Taxonomy" id="2024889"/>
    <lineage>
        <taxon>Bacteria</taxon>
        <taxon>Deltaproteobacteria</taxon>
        <taxon>SAR324 cluster</taxon>
    </lineage>
</organism>
<evidence type="ECO:0000313" key="3">
    <source>
        <dbReference type="Proteomes" id="UP000218113"/>
    </source>
</evidence>
<dbReference type="Gene3D" id="1.10.10.10">
    <property type="entry name" value="Winged helix-like DNA-binding domain superfamily/Winged helix DNA-binding domain"/>
    <property type="match status" value="1"/>
</dbReference>
<dbReference type="InterPro" id="IPR036390">
    <property type="entry name" value="WH_DNA-bd_sf"/>
</dbReference>
<dbReference type="GO" id="GO:0003700">
    <property type="term" value="F:DNA-binding transcription factor activity"/>
    <property type="evidence" value="ECO:0007669"/>
    <property type="project" value="InterPro"/>
</dbReference>